<keyword evidence="3" id="KW-0695">RNA-directed DNA polymerase</keyword>
<dbReference type="PANTHER" id="PTHR45835:SF103">
    <property type="entry name" value="RNA-DIRECTED DNA POLYMERASE"/>
    <property type="match status" value="1"/>
</dbReference>
<dbReference type="Proteomes" id="UP001151760">
    <property type="component" value="Unassembled WGS sequence"/>
</dbReference>
<dbReference type="Pfam" id="PF24626">
    <property type="entry name" value="SH3_Tf2-1"/>
    <property type="match status" value="1"/>
</dbReference>
<dbReference type="PROSITE" id="PS50994">
    <property type="entry name" value="INTEGRASE"/>
    <property type="match status" value="1"/>
</dbReference>
<evidence type="ECO:0000313" key="3">
    <source>
        <dbReference type="EMBL" id="GJT58269.1"/>
    </source>
</evidence>
<feature type="compositionally biased region" description="Basic and acidic residues" evidence="1">
    <location>
        <begin position="179"/>
        <end position="196"/>
    </location>
</feature>
<protein>
    <submittedName>
        <fullName evidence="3">Reverse transcriptase domain-containing protein</fullName>
    </submittedName>
</protein>
<comment type="caution">
    <text evidence="3">The sequence shown here is derived from an EMBL/GenBank/DDBJ whole genome shotgun (WGS) entry which is preliminary data.</text>
</comment>
<dbReference type="InterPro" id="IPR056924">
    <property type="entry name" value="SH3_Tf2-1"/>
</dbReference>
<dbReference type="Gene3D" id="1.10.340.70">
    <property type="match status" value="1"/>
</dbReference>
<dbReference type="GO" id="GO:0003964">
    <property type="term" value="F:RNA-directed DNA polymerase activity"/>
    <property type="evidence" value="ECO:0007669"/>
    <property type="project" value="UniProtKB-KW"/>
</dbReference>
<dbReference type="PANTHER" id="PTHR45835">
    <property type="entry name" value="YALI0A06105P"/>
    <property type="match status" value="1"/>
</dbReference>
<evidence type="ECO:0000313" key="4">
    <source>
        <dbReference type="Proteomes" id="UP001151760"/>
    </source>
</evidence>
<dbReference type="EMBL" id="BQNB010017003">
    <property type="protein sequence ID" value="GJT58269.1"/>
    <property type="molecule type" value="Genomic_DNA"/>
</dbReference>
<feature type="domain" description="Integrase catalytic" evidence="2">
    <location>
        <begin position="409"/>
        <end position="583"/>
    </location>
</feature>
<dbReference type="InterPro" id="IPR001584">
    <property type="entry name" value="Integrase_cat-core"/>
</dbReference>
<accession>A0ABQ5F5F1</accession>
<sequence>MMLFDVIKTPVHPNSEHVLSPVPLNHAKPLEALANEEHVSTNTSADRMDVLRNQTDEHVTPRSVANVDKLVLGEEKSQENFDPTFVNEGHVDNEGGISGLLTQPSPVHHLGYSVGRFGNLPFTSQWGLTDSCRMDNFRSCRDMMLNLFTPADNEFFNEGVRDESAIKRSWKLLIRSGYHQKDRKPSQNDKTEHGMEKTVQNQGQSLDFKCIPSTNQYASRQLKVHEENYTTHDLELGAKELNLRQTRWIELLSDYDCGIRYHPRKENVVVDALSQNGKQKPLHVRTFMMTVHNDLPKQIRKAQEESMKRKNVKAENLGILIKPIFEFHPDGKRCFGNRVWLPRFGGLRDLDIHESHKSKYSIHPGSDKMYQDLKLLYWWPNMKAGIATYVSKCLTCAKVKAEHQKPSGLLQKPEIHVWKWERITMDFVSGLPRTPSGYDTIWVIIDRLTKSAHFLPTKKTDSMDKLTRLYLKEIVCRHGVLVLIISDQDSHFTSNFWRSLQKALGTNLDISTAYRPQTYGQSKKDNTNAERYVACRQLTGPELIRDTTENTIQIKNRLLTTRSRQKRYADKRLKTLEFEVGDMVLLKVSPWKGAVRFEKHGKLSPCYIGPFKILARVGPVAYTFEFLEELKGIHSNFHVLNLKKCLAEARQVSHNNSKLFAIVGSQWRPTGKKFASVGYQWRPTGKKFILGEQCPLIRPTNPK</sequence>
<feature type="region of interest" description="Disordered" evidence="1">
    <location>
        <begin position="179"/>
        <end position="201"/>
    </location>
</feature>
<proteinExistence type="predicted"/>
<keyword evidence="3" id="KW-0808">Transferase</keyword>
<keyword evidence="3" id="KW-0548">Nucleotidyltransferase</keyword>
<dbReference type="SUPFAM" id="SSF53098">
    <property type="entry name" value="Ribonuclease H-like"/>
    <property type="match status" value="1"/>
</dbReference>
<dbReference type="InterPro" id="IPR036397">
    <property type="entry name" value="RNaseH_sf"/>
</dbReference>
<dbReference type="InterPro" id="IPR041588">
    <property type="entry name" value="Integrase_H2C2"/>
</dbReference>
<keyword evidence="4" id="KW-1185">Reference proteome</keyword>
<name>A0ABQ5F5F1_9ASTR</name>
<dbReference type="Pfam" id="PF17921">
    <property type="entry name" value="Integrase_H2C2"/>
    <property type="match status" value="1"/>
</dbReference>
<gene>
    <name evidence="3" type="ORF">Tco_0993323</name>
</gene>
<evidence type="ECO:0000259" key="2">
    <source>
        <dbReference type="PROSITE" id="PS50994"/>
    </source>
</evidence>
<dbReference type="InterPro" id="IPR012337">
    <property type="entry name" value="RNaseH-like_sf"/>
</dbReference>
<evidence type="ECO:0000256" key="1">
    <source>
        <dbReference type="SAM" id="MobiDB-lite"/>
    </source>
</evidence>
<reference evidence="3" key="2">
    <citation type="submission" date="2022-01" db="EMBL/GenBank/DDBJ databases">
        <authorList>
            <person name="Yamashiro T."/>
            <person name="Shiraishi A."/>
            <person name="Satake H."/>
            <person name="Nakayama K."/>
        </authorList>
    </citation>
    <scope>NUCLEOTIDE SEQUENCE</scope>
</reference>
<dbReference type="Gene3D" id="3.30.420.10">
    <property type="entry name" value="Ribonuclease H-like superfamily/Ribonuclease H"/>
    <property type="match status" value="1"/>
</dbReference>
<organism evidence="3 4">
    <name type="scientific">Tanacetum coccineum</name>
    <dbReference type="NCBI Taxonomy" id="301880"/>
    <lineage>
        <taxon>Eukaryota</taxon>
        <taxon>Viridiplantae</taxon>
        <taxon>Streptophyta</taxon>
        <taxon>Embryophyta</taxon>
        <taxon>Tracheophyta</taxon>
        <taxon>Spermatophyta</taxon>
        <taxon>Magnoliopsida</taxon>
        <taxon>eudicotyledons</taxon>
        <taxon>Gunneridae</taxon>
        <taxon>Pentapetalae</taxon>
        <taxon>asterids</taxon>
        <taxon>campanulids</taxon>
        <taxon>Asterales</taxon>
        <taxon>Asteraceae</taxon>
        <taxon>Asteroideae</taxon>
        <taxon>Anthemideae</taxon>
        <taxon>Anthemidinae</taxon>
        <taxon>Tanacetum</taxon>
    </lineage>
</organism>
<reference evidence="3" key="1">
    <citation type="journal article" date="2022" name="Int. J. Mol. Sci.">
        <title>Draft Genome of Tanacetum Coccineum: Genomic Comparison of Closely Related Tanacetum-Family Plants.</title>
        <authorList>
            <person name="Yamashiro T."/>
            <person name="Shiraishi A."/>
            <person name="Nakayama K."/>
            <person name="Satake H."/>
        </authorList>
    </citation>
    <scope>NUCLEOTIDE SEQUENCE</scope>
</reference>